<proteinExistence type="predicted"/>
<evidence type="ECO:0000313" key="1">
    <source>
        <dbReference type="EMBL" id="MBM7561516.1"/>
    </source>
</evidence>
<dbReference type="RefSeq" id="WP_279381197.1">
    <property type="nucleotide sequence ID" value="NZ_JAFBDT010000005.1"/>
</dbReference>
<protein>
    <submittedName>
        <fullName evidence="1">Uncharacterized protein</fullName>
    </submittedName>
</protein>
<reference evidence="1 2" key="1">
    <citation type="submission" date="2021-01" db="EMBL/GenBank/DDBJ databases">
        <title>Genomic Encyclopedia of Type Strains, Phase IV (KMG-IV): sequencing the most valuable type-strain genomes for metagenomic binning, comparative biology and taxonomic classification.</title>
        <authorList>
            <person name="Goeker M."/>
        </authorList>
    </citation>
    <scope>NUCLEOTIDE SEQUENCE [LARGE SCALE GENOMIC DNA]</scope>
    <source>
        <strain evidence="1 2">DSM 24436</strain>
    </source>
</reference>
<keyword evidence="2" id="KW-1185">Reference proteome</keyword>
<comment type="caution">
    <text evidence="1">The sequence shown here is derived from an EMBL/GenBank/DDBJ whole genome shotgun (WGS) entry which is preliminary data.</text>
</comment>
<dbReference type="Proteomes" id="UP000767854">
    <property type="component" value="Unassembled WGS sequence"/>
</dbReference>
<sequence>MMRLVLDLANLYNQAGDQEMVQDQVNQLIELMEEYPFLEKYFK</sequence>
<accession>A0ABS2MQ43</accession>
<name>A0ABS2MQ43_9FIRM</name>
<evidence type="ECO:0000313" key="2">
    <source>
        <dbReference type="Proteomes" id="UP000767854"/>
    </source>
</evidence>
<gene>
    <name evidence="1" type="ORF">JOC49_001036</name>
</gene>
<dbReference type="EMBL" id="JAFBDT010000005">
    <property type="protein sequence ID" value="MBM7561516.1"/>
    <property type="molecule type" value="Genomic_DNA"/>
</dbReference>
<organism evidence="1 2">
    <name type="scientific">Fusibacter tunisiensis</name>
    <dbReference type="NCBI Taxonomy" id="1008308"/>
    <lineage>
        <taxon>Bacteria</taxon>
        <taxon>Bacillati</taxon>
        <taxon>Bacillota</taxon>
        <taxon>Clostridia</taxon>
        <taxon>Eubacteriales</taxon>
        <taxon>Eubacteriales Family XII. Incertae Sedis</taxon>
        <taxon>Fusibacter</taxon>
    </lineage>
</organism>